<comment type="caution">
    <text evidence="1">The sequence shown here is derived from an EMBL/GenBank/DDBJ whole genome shotgun (WGS) entry which is preliminary data.</text>
</comment>
<keyword evidence="2" id="KW-1185">Reference proteome</keyword>
<gene>
    <name evidence="1" type="ORF">BCR38DRAFT_408593</name>
</gene>
<dbReference type="RefSeq" id="XP_040715982.1">
    <property type="nucleotide sequence ID" value="XM_040858279.1"/>
</dbReference>
<dbReference type="InParanoid" id="A0A1Y2E024"/>
<evidence type="ECO:0000313" key="2">
    <source>
        <dbReference type="Proteomes" id="UP000193689"/>
    </source>
</evidence>
<name>A0A1Y2E024_9PEZI</name>
<evidence type="ECO:0000313" key="1">
    <source>
        <dbReference type="EMBL" id="ORY64829.1"/>
    </source>
</evidence>
<proteinExistence type="predicted"/>
<dbReference type="EMBL" id="MCFJ01000006">
    <property type="protein sequence ID" value="ORY64829.1"/>
    <property type="molecule type" value="Genomic_DNA"/>
</dbReference>
<protein>
    <submittedName>
        <fullName evidence="1">Uncharacterized protein</fullName>
    </submittedName>
</protein>
<reference evidence="1 2" key="1">
    <citation type="submission" date="2016-07" db="EMBL/GenBank/DDBJ databases">
        <title>Pervasive Adenine N6-methylation of Active Genes in Fungi.</title>
        <authorList>
            <consortium name="DOE Joint Genome Institute"/>
            <person name="Mondo S.J."/>
            <person name="Dannebaum R.O."/>
            <person name="Kuo R.C."/>
            <person name="Labutti K."/>
            <person name="Haridas S."/>
            <person name="Kuo A."/>
            <person name="Salamov A."/>
            <person name="Ahrendt S.R."/>
            <person name="Lipzen A."/>
            <person name="Sullivan W."/>
            <person name="Andreopoulos W.B."/>
            <person name="Clum A."/>
            <person name="Lindquist E."/>
            <person name="Daum C."/>
            <person name="Ramamoorthy G.K."/>
            <person name="Gryganskyi A."/>
            <person name="Culley D."/>
            <person name="Magnuson J.K."/>
            <person name="James T.Y."/>
            <person name="O'Malley M.A."/>
            <person name="Stajich J.E."/>
            <person name="Spatafora J.W."/>
            <person name="Visel A."/>
            <person name="Grigoriev I.V."/>
        </authorList>
    </citation>
    <scope>NUCLEOTIDE SEQUENCE [LARGE SCALE GENOMIC DNA]</scope>
    <source>
        <strain evidence="1 2">CBS 129021</strain>
    </source>
</reference>
<accession>A0A1Y2E024</accession>
<dbReference type="Proteomes" id="UP000193689">
    <property type="component" value="Unassembled WGS sequence"/>
</dbReference>
<dbReference type="GeneID" id="63774491"/>
<dbReference type="AlphaFoldDB" id="A0A1Y2E024"/>
<sequence length="120" mass="14325">MSFFSTISSFRVWKRIAAETINRLAEEQQLFQRRISSLDHKFDKRKRDLHNAEPENLLSRIKLYEAKLRAQGREKTLQTMKSLLKKMVDQAREHGNKLSDMQLQVMMAQRKKEFESSERP</sequence>
<organism evidence="1 2">
    <name type="scientific">Pseudomassariella vexata</name>
    <dbReference type="NCBI Taxonomy" id="1141098"/>
    <lineage>
        <taxon>Eukaryota</taxon>
        <taxon>Fungi</taxon>
        <taxon>Dikarya</taxon>
        <taxon>Ascomycota</taxon>
        <taxon>Pezizomycotina</taxon>
        <taxon>Sordariomycetes</taxon>
        <taxon>Xylariomycetidae</taxon>
        <taxon>Amphisphaeriales</taxon>
        <taxon>Pseudomassariaceae</taxon>
        <taxon>Pseudomassariella</taxon>
    </lineage>
</organism>